<dbReference type="EMBL" id="JAUTXT010000007">
    <property type="protein sequence ID" value="KAK3677228.1"/>
    <property type="molecule type" value="Genomic_DNA"/>
</dbReference>
<gene>
    <name evidence="1" type="ORF">LTR78_002766</name>
</gene>
<evidence type="ECO:0000313" key="1">
    <source>
        <dbReference type="EMBL" id="KAK3677228.1"/>
    </source>
</evidence>
<accession>A0AAE1C474</accession>
<evidence type="ECO:0000313" key="2">
    <source>
        <dbReference type="Proteomes" id="UP001274830"/>
    </source>
</evidence>
<name>A0AAE1C474_9PEZI</name>
<organism evidence="1 2">
    <name type="scientific">Recurvomyces mirabilis</name>
    <dbReference type="NCBI Taxonomy" id="574656"/>
    <lineage>
        <taxon>Eukaryota</taxon>
        <taxon>Fungi</taxon>
        <taxon>Dikarya</taxon>
        <taxon>Ascomycota</taxon>
        <taxon>Pezizomycotina</taxon>
        <taxon>Dothideomycetes</taxon>
        <taxon>Dothideomycetidae</taxon>
        <taxon>Mycosphaerellales</taxon>
        <taxon>Teratosphaeriaceae</taxon>
        <taxon>Recurvomyces</taxon>
    </lineage>
</organism>
<dbReference type="AlphaFoldDB" id="A0AAE1C474"/>
<comment type="caution">
    <text evidence="1">The sequence shown here is derived from an EMBL/GenBank/DDBJ whole genome shotgun (WGS) entry which is preliminary data.</text>
</comment>
<sequence length="250" mass="29136">MTLERKDSGIALWTPGRIPKFKPSHRPLAPHWYHQTLLDQDADLLPKPDSTDPLAFLPSRTKEYPKFPKFDYFVLRDRLICTQIAGRLLDVSKYFAEVAQGNMGIYIDARRLALYLDIHFGLTIFVSRQFGTVNFQKVIRPCLVSAPTPARVPVHDSQTITSEFQAWRHAECAIHYCRELHLDVLGAEVRGALLWSRRLLMEAELQRRSFVPRTMEEEREARRIVERLGLENTALRPREKLWESRMLRQG</sequence>
<dbReference type="Proteomes" id="UP001274830">
    <property type="component" value="Unassembled WGS sequence"/>
</dbReference>
<reference evidence="1" key="1">
    <citation type="submission" date="2023-07" db="EMBL/GenBank/DDBJ databases">
        <title>Black Yeasts Isolated from many extreme environments.</title>
        <authorList>
            <person name="Coleine C."/>
            <person name="Stajich J.E."/>
            <person name="Selbmann L."/>
        </authorList>
    </citation>
    <scope>NUCLEOTIDE SEQUENCE</scope>
    <source>
        <strain evidence="1">CCFEE 5485</strain>
    </source>
</reference>
<protein>
    <submittedName>
        <fullName evidence="1">Uncharacterized protein</fullName>
    </submittedName>
</protein>
<keyword evidence="2" id="KW-1185">Reference proteome</keyword>
<proteinExistence type="predicted"/>
<dbReference type="CDD" id="cd07060">
    <property type="entry name" value="SPOUT_MTase"/>
    <property type="match status" value="1"/>
</dbReference>